<dbReference type="SUPFAM" id="SSF48013">
    <property type="entry name" value="NusB-like"/>
    <property type="match status" value="1"/>
</dbReference>
<name>A0A145VTI1_9PROT</name>
<proteinExistence type="inferred from homology"/>
<dbReference type="InterPro" id="IPR049560">
    <property type="entry name" value="MeTrfase_RsmB-F_NOP2_cat"/>
</dbReference>
<comment type="similarity">
    <text evidence="5">Belongs to the class I-like SAM-binding methyltransferase superfamily. RsmB/NOP family.</text>
</comment>
<feature type="domain" description="SAM-dependent MTase RsmB/NOP-type" evidence="6">
    <location>
        <begin position="135"/>
        <end position="429"/>
    </location>
</feature>
<dbReference type="InterPro" id="IPR001678">
    <property type="entry name" value="MeTrfase_RsmB-F_NOP2_dom"/>
</dbReference>
<evidence type="ECO:0000256" key="1">
    <source>
        <dbReference type="ARBA" id="ARBA00022603"/>
    </source>
</evidence>
<dbReference type="SUPFAM" id="SSF53335">
    <property type="entry name" value="S-adenosyl-L-methionine-dependent methyltransferases"/>
    <property type="match status" value="1"/>
</dbReference>
<dbReference type="EMBL" id="CP014527">
    <property type="protein sequence ID" value="AMW35981.1"/>
    <property type="molecule type" value="Genomic_DNA"/>
</dbReference>
<evidence type="ECO:0000259" key="6">
    <source>
        <dbReference type="PROSITE" id="PS51686"/>
    </source>
</evidence>
<dbReference type="InterPro" id="IPR029063">
    <property type="entry name" value="SAM-dependent_MTases_sf"/>
</dbReference>
<feature type="active site" description="Nucleophile" evidence="5">
    <location>
        <position position="361"/>
    </location>
</feature>
<keyword evidence="2 5" id="KW-0808">Transferase</keyword>
<evidence type="ECO:0000256" key="5">
    <source>
        <dbReference type="PROSITE-ProRule" id="PRU01023"/>
    </source>
</evidence>
<dbReference type="KEGG" id="hjo:AY555_11165"/>
<dbReference type="GO" id="GO:0008173">
    <property type="term" value="F:RNA methyltransferase activity"/>
    <property type="evidence" value="ECO:0007669"/>
    <property type="project" value="InterPro"/>
</dbReference>
<evidence type="ECO:0000313" key="8">
    <source>
        <dbReference type="Proteomes" id="UP000076066"/>
    </source>
</evidence>
<evidence type="ECO:0000256" key="3">
    <source>
        <dbReference type="ARBA" id="ARBA00022691"/>
    </source>
</evidence>
<dbReference type="PANTHER" id="PTHR22807:SF61">
    <property type="entry name" value="NOL1_NOP2_SUN FAMILY PROTEIN _ ANTITERMINATION NUSB DOMAIN-CONTAINING PROTEIN"/>
    <property type="match status" value="1"/>
</dbReference>
<geneLocation type="plasmid" evidence="7 8">
    <name>unnamed 2</name>
</geneLocation>
<dbReference type="PROSITE" id="PS51686">
    <property type="entry name" value="SAM_MT_RSMB_NOP"/>
    <property type="match status" value="1"/>
</dbReference>
<organism evidence="7 8">
    <name type="scientific">Haematospirillum jordaniae</name>
    <dbReference type="NCBI Taxonomy" id="1549855"/>
    <lineage>
        <taxon>Bacteria</taxon>
        <taxon>Pseudomonadati</taxon>
        <taxon>Pseudomonadota</taxon>
        <taxon>Alphaproteobacteria</taxon>
        <taxon>Rhodospirillales</taxon>
        <taxon>Novispirillaceae</taxon>
        <taxon>Haematospirillum</taxon>
    </lineage>
</organism>
<dbReference type="GO" id="GO:0001510">
    <property type="term" value="P:RNA methylation"/>
    <property type="evidence" value="ECO:0007669"/>
    <property type="project" value="InterPro"/>
</dbReference>
<keyword evidence="8" id="KW-1185">Reference proteome</keyword>
<dbReference type="InterPro" id="IPR023267">
    <property type="entry name" value="RCMT"/>
</dbReference>
<dbReference type="RefSeq" id="WP_066137399.1">
    <property type="nucleotide sequence ID" value="NZ_CP014527.1"/>
</dbReference>
<reference evidence="7 8" key="1">
    <citation type="submission" date="2016-02" db="EMBL/GenBank/DDBJ databases">
        <title>Complete Genome of H5569, the type strain of the newly described species Haematospirillium jordaniae.</title>
        <authorList>
            <person name="Nicholson A.C."/>
            <person name="Humrighouse B.W."/>
            <person name="Loparov V."/>
            <person name="McQuiston J.R."/>
        </authorList>
    </citation>
    <scope>NUCLEOTIDE SEQUENCE [LARGE SCALE GENOMIC DNA]</scope>
    <source>
        <strain evidence="7 8">H5569</strain>
        <plasmid evidence="8">Plasmid unnamed 2</plasmid>
    </source>
</reference>
<dbReference type="PRINTS" id="PR02008">
    <property type="entry name" value="RCMTFAMILY"/>
</dbReference>
<dbReference type="Gene3D" id="1.10.940.10">
    <property type="entry name" value="NusB-like"/>
    <property type="match status" value="1"/>
</dbReference>
<keyword evidence="7" id="KW-0614">Plasmid</keyword>
<keyword evidence="3 5" id="KW-0949">S-adenosyl-L-methionine</keyword>
<evidence type="ECO:0000313" key="7">
    <source>
        <dbReference type="EMBL" id="AMW35981.1"/>
    </source>
</evidence>
<dbReference type="FunFam" id="3.40.50.150:FF:000257">
    <property type="entry name" value="16S rRNA methyltransferase"/>
    <property type="match status" value="1"/>
</dbReference>
<dbReference type="Pfam" id="PF01029">
    <property type="entry name" value="NusB"/>
    <property type="match status" value="1"/>
</dbReference>
<dbReference type="GO" id="GO:0003723">
    <property type="term" value="F:RNA binding"/>
    <property type="evidence" value="ECO:0007669"/>
    <property type="project" value="UniProtKB-UniRule"/>
</dbReference>
<dbReference type="PANTHER" id="PTHR22807">
    <property type="entry name" value="NOP2 YEAST -RELATED NOL1/NOP2/FMU SUN DOMAIN-CONTAINING"/>
    <property type="match status" value="1"/>
</dbReference>
<dbReference type="Pfam" id="PF01189">
    <property type="entry name" value="Methyltr_RsmB-F"/>
    <property type="match status" value="1"/>
</dbReference>
<feature type="binding site" evidence="5">
    <location>
        <position position="308"/>
    </location>
    <ligand>
        <name>S-adenosyl-L-methionine</name>
        <dbReference type="ChEBI" id="CHEBI:59789"/>
    </ligand>
</feature>
<dbReference type="InterPro" id="IPR035926">
    <property type="entry name" value="NusB-like_sf"/>
</dbReference>
<dbReference type="InterPro" id="IPR006027">
    <property type="entry name" value="NusB_RsmB_TIM44"/>
</dbReference>
<keyword evidence="1 5" id="KW-0489">Methyltransferase</keyword>
<feature type="binding site" evidence="5">
    <location>
        <position position="292"/>
    </location>
    <ligand>
        <name>S-adenosyl-L-methionine</name>
        <dbReference type="ChEBI" id="CHEBI:59789"/>
    </ligand>
</feature>
<dbReference type="AlphaFoldDB" id="A0A145VTI1"/>
<dbReference type="Gene3D" id="3.40.50.150">
    <property type="entry name" value="Vaccinia Virus protein VP39"/>
    <property type="match status" value="1"/>
</dbReference>
<sequence>MTDLPKNRSVALAVFQAVLRDSRPLDEQADALSQALESRDRAFVRMLVATTLRRLGQIDLVINQCLDKPMPAKLATVRDVLRLGAAQLLFLETPVHAVVDTSVELVKRGRFAPYAGLTNAVLRRISRDGSRISDSVDAPRFNTPKWLWQDWSKTWGEETARQIGLAHLSEAPLDITLRPDQDQAVWATRLEATILPFGTLRRVMGGNVADLPGFDEGQWWIQDAAASLPARLLGDVRNKTIIDLCAAPGGKTMQLASAGATITAVDRSARRLRRVASNLERLGLSATLVDADATQWKPDTLVDGVLLDAPCSATGTIRRHPDVARHKRPDDVRNLVATQTELLRAAVDMVRPGGLVVYCTCSLQKAEGEELVASALSAGLPVEGVPVTAEETGGLSALITPEGWLRTMPVHNSENGGMDGFFAARLRKLEA</sequence>
<dbReference type="CDD" id="cd02440">
    <property type="entry name" value="AdoMet_MTases"/>
    <property type="match status" value="1"/>
</dbReference>
<evidence type="ECO:0000256" key="2">
    <source>
        <dbReference type="ARBA" id="ARBA00022679"/>
    </source>
</evidence>
<keyword evidence="4 5" id="KW-0694">RNA-binding</keyword>
<protein>
    <submittedName>
        <fullName evidence="7">MFS transporter</fullName>
    </submittedName>
</protein>
<evidence type="ECO:0000256" key="4">
    <source>
        <dbReference type="ARBA" id="ARBA00022884"/>
    </source>
</evidence>
<dbReference type="GO" id="GO:0006355">
    <property type="term" value="P:regulation of DNA-templated transcription"/>
    <property type="evidence" value="ECO:0007669"/>
    <property type="project" value="InterPro"/>
</dbReference>
<dbReference type="GeneID" id="53317703"/>
<accession>A0A145VTI1</accession>
<dbReference type="Proteomes" id="UP000076066">
    <property type="component" value="Plasmid unnamed 2"/>
</dbReference>
<dbReference type="OrthoDB" id="9810297at2"/>
<feature type="binding site" evidence="5">
    <location>
        <begin position="245"/>
        <end position="251"/>
    </location>
    <ligand>
        <name>S-adenosyl-L-methionine</name>
        <dbReference type="ChEBI" id="CHEBI:59789"/>
    </ligand>
</feature>
<gene>
    <name evidence="7" type="ORF">AY555_11165</name>
</gene>
<feature type="binding site" evidence="5">
    <location>
        <position position="266"/>
    </location>
    <ligand>
        <name>S-adenosyl-L-methionine</name>
        <dbReference type="ChEBI" id="CHEBI:59789"/>
    </ligand>
</feature>